<feature type="transmembrane region" description="Helical" evidence="7">
    <location>
        <begin position="112"/>
        <end position="136"/>
    </location>
</feature>
<evidence type="ECO:0000256" key="5">
    <source>
        <dbReference type="ARBA" id="ARBA00022989"/>
    </source>
</evidence>
<keyword evidence="5 7" id="KW-1133">Transmembrane helix</keyword>
<dbReference type="Pfam" id="PF00999">
    <property type="entry name" value="Na_H_Exchanger"/>
    <property type="match status" value="1"/>
</dbReference>
<feature type="transmembrane region" description="Helical" evidence="7">
    <location>
        <begin position="384"/>
        <end position="402"/>
    </location>
</feature>
<dbReference type="PANTHER" id="PTHR42751:SF3">
    <property type="entry name" value="SODIUM_GLUTAMATE SYMPORTER"/>
    <property type="match status" value="1"/>
</dbReference>
<proteinExistence type="inferred from homology"/>
<comment type="similarity">
    <text evidence="2">Belongs to the monovalent cation:proton antiporter 2 (CPA2) transporter (TC 2.A.37) family.</text>
</comment>
<organism evidence="9 10">
    <name type="scientific">Niveispirillum lacus</name>
    <dbReference type="NCBI Taxonomy" id="1981099"/>
    <lineage>
        <taxon>Bacteria</taxon>
        <taxon>Pseudomonadati</taxon>
        <taxon>Pseudomonadota</taxon>
        <taxon>Alphaproteobacteria</taxon>
        <taxon>Rhodospirillales</taxon>
        <taxon>Azospirillaceae</taxon>
        <taxon>Niveispirillum</taxon>
    </lineage>
</organism>
<dbReference type="EMBL" id="NOXU01000027">
    <property type="protein sequence ID" value="OYQ34765.1"/>
    <property type="molecule type" value="Genomic_DNA"/>
</dbReference>
<feature type="transmembrane region" description="Helical" evidence="7">
    <location>
        <begin position="322"/>
        <end position="344"/>
    </location>
</feature>
<keyword evidence="4 7" id="KW-0812">Transmembrane</keyword>
<evidence type="ECO:0000313" key="10">
    <source>
        <dbReference type="Proteomes" id="UP000216998"/>
    </source>
</evidence>
<dbReference type="PANTHER" id="PTHR42751">
    <property type="entry name" value="SODIUM/HYDROGEN EXCHANGER FAMILY/TRKA DOMAIN PROTEIN"/>
    <property type="match status" value="1"/>
</dbReference>
<evidence type="ECO:0000256" key="2">
    <source>
        <dbReference type="ARBA" id="ARBA00005551"/>
    </source>
</evidence>
<feature type="transmembrane region" description="Helical" evidence="7">
    <location>
        <begin position="350"/>
        <end position="372"/>
    </location>
</feature>
<feature type="transmembrane region" description="Helical" evidence="7">
    <location>
        <begin position="32"/>
        <end position="50"/>
    </location>
</feature>
<feature type="transmembrane region" description="Helical" evidence="7">
    <location>
        <begin position="293"/>
        <end position="315"/>
    </location>
</feature>
<reference evidence="9 10" key="1">
    <citation type="submission" date="2017-07" db="EMBL/GenBank/DDBJ databases">
        <title>Niveispirillum cyanobacteriorum sp. nov., isolated from cyanobacterial aggregates in a eutrophic lake.</title>
        <authorList>
            <person name="Cai H."/>
        </authorList>
    </citation>
    <scope>NUCLEOTIDE SEQUENCE [LARGE SCALE GENOMIC DNA]</scope>
    <source>
        <strain evidence="10">TH1-14</strain>
    </source>
</reference>
<dbReference type="AlphaFoldDB" id="A0A255Z1I3"/>
<dbReference type="GO" id="GO:0016020">
    <property type="term" value="C:membrane"/>
    <property type="evidence" value="ECO:0007669"/>
    <property type="project" value="UniProtKB-SubCell"/>
</dbReference>
<dbReference type="GO" id="GO:0015297">
    <property type="term" value="F:antiporter activity"/>
    <property type="evidence" value="ECO:0007669"/>
    <property type="project" value="InterPro"/>
</dbReference>
<evidence type="ECO:0000256" key="6">
    <source>
        <dbReference type="ARBA" id="ARBA00023136"/>
    </source>
</evidence>
<feature type="transmembrane region" description="Helical" evidence="7">
    <location>
        <begin position="243"/>
        <end position="273"/>
    </location>
</feature>
<evidence type="ECO:0000256" key="7">
    <source>
        <dbReference type="SAM" id="Phobius"/>
    </source>
</evidence>
<keyword evidence="6 7" id="KW-0472">Membrane</keyword>
<feature type="transmembrane region" description="Helical" evidence="7">
    <location>
        <begin position="173"/>
        <end position="191"/>
    </location>
</feature>
<evidence type="ECO:0000259" key="8">
    <source>
        <dbReference type="Pfam" id="PF00999"/>
    </source>
</evidence>
<protein>
    <recommendedName>
        <fullName evidence="8">Cation/H+ exchanger transmembrane domain-containing protein</fullName>
    </recommendedName>
</protein>
<dbReference type="Gene3D" id="1.20.1530.20">
    <property type="match status" value="1"/>
</dbReference>
<comment type="caution">
    <text evidence="9">The sequence shown here is derived from an EMBL/GenBank/DDBJ whole genome shotgun (WGS) entry which is preliminary data.</text>
</comment>
<dbReference type="Proteomes" id="UP000216998">
    <property type="component" value="Unassembled WGS sequence"/>
</dbReference>
<dbReference type="OrthoDB" id="9781411at2"/>
<name>A0A255Z1I3_9PROT</name>
<feature type="transmembrane region" description="Helical" evidence="7">
    <location>
        <begin position="57"/>
        <end position="75"/>
    </location>
</feature>
<comment type="subcellular location">
    <subcellularLocation>
        <location evidence="1">Membrane</location>
        <topology evidence="1">Multi-pass membrane protein</topology>
    </subcellularLocation>
</comment>
<evidence type="ECO:0000256" key="4">
    <source>
        <dbReference type="ARBA" id="ARBA00022692"/>
    </source>
</evidence>
<evidence type="ECO:0000256" key="3">
    <source>
        <dbReference type="ARBA" id="ARBA00022448"/>
    </source>
</evidence>
<evidence type="ECO:0000256" key="1">
    <source>
        <dbReference type="ARBA" id="ARBA00004141"/>
    </source>
</evidence>
<dbReference type="InterPro" id="IPR006153">
    <property type="entry name" value="Cation/H_exchanger_TM"/>
</dbReference>
<dbReference type="InterPro" id="IPR038770">
    <property type="entry name" value="Na+/solute_symporter_sf"/>
</dbReference>
<keyword evidence="3" id="KW-0813">Transport</keyword>
<feature type="transmembrane region" description="Helical" evidence="7">
    <location>
        <begin position="81"/>
        <end position="100"/>
    </location>
</feature>
<feature type="transmembrane region" description="Helical" evidence="7">
    <location>
        <begin position="203"/>
        <end position="223"/>
    </location>
</feature>
<keyword evidence="10" id="KW-1185">Reference proteome</keyword>
<accession>A0A255Z1I3</accession>
<dbReference type="GO" id="GO:1902600">
    <property type="term" value="P:proton transmembrane transport"/>
    <property type="evidence" value="ECO:0007669"/>
    <property type="project" value="InterPro"/>
</dbReference>
<feature type="transmembrane region" description="Helical" evidence="7">
    <location>
        <begin position="142"/>
        <end position="161"/>
    </location>
</feature>
<evidence type="ECO:0000313" key="9">
    <source>
        <dbReference type="EMBL" id="OYQ34765.1"/>
    </source>
</evidence>
<sequence>MDGCRAVPGLGHCPGPHGPETRTRSLQHHFDLTGIAIVTSVALLCGLALSRLKQPAIVGYIVAGIVLGPGGFGLVSPSDSISALAELGVLMLLFLVGMELSVKAFQAVWKVALAAVVCQVGLSLLVTGLAGLLLGWPWPRAIVMGFVMALSGTAVAIKMLDDMGELKTETGRVTVGVLIAQDLAFVPLLLITQGMGSGAGLSAAVFAKLVAAMAALGGLVWFLSRRDRLIVPYGDWFKRNHEVIPLAAMAFCFTMAAATGVIGLSAAFGAFAAGFMLGNSDGRALALRATHPIQSVLIVVFFLSIGLMIDLSFVWSHLGEVLLLLFAVTALKSAINVGTLHLLGEPWERAFPAGVIMGSLGEFSFVLAAAGLSIGAIDRNAQQMAVTVIALSWLFSPIWLVSARRFHVLAEGGIGSMRGALKQVYRGEIAMINRVGGAMLRAAAATLDAVLRLLGRR</sequence>
<gene>
    <name evidence="9" type="ORF">CHU95_09180</name>
</gene>
<feature type="domain" description="Cation/H+ exchanger transmembrane" evidence="8">
    <location>
        <begin position="41"/>
        <end position="399"/>
    </location>
</feature>